<comment type="caution">
    <text evidence="1">The sequence shown here is derived from an EMBL/GenBank/DDBJ whole genome shotgun (WGS) entry which is preliminary data.</text>
</comment>
<name>A0ACC2J750_9PEZI</name>
<protein>
    <submittedName>
        <fullName evidence="1">Uncharacterized protein</fullName>
    </submittedName>
</protein>
<evidence type="ECO:0000313" key="1">
    <source>
        <dbReference type="EMBL" id="KAJ8123336.1"/>
    </source>
</evidence>
<proteinExistence type="predicted"/>
<gene>
    <name evidence="1" type="ORF">ONZ43_g693</name>
</gene>
<sequence>MVACRPLGWLAKYFAFLAPLACTVGAAPPDDHRVVLYYQTGLGTDTTHVSLLPLIQAEPTISVTHVLIAALHIIDDDGGIHLNDNPPDDAIFDTMWSEAAQLQAAGVKIMCMVGGAARGSFQRLDGDAASFEKYYAPLHNLIGSHNIQGMDLDVEESFSLSGVIRLIDRLKADFGSDFIITLAPVASALTEGGGNLSGFNYFDLEAQRGSSIAFYNAQFYFGWGYAGSASDYESIIDDGFAANRVVMGFLVKKLLTATATVAVLSSPDNGSGFVALNSEAPVLQELVTENGNFGGVANWEYFNSLPGGKAAPWEWASWMAEHMVAASKMARREVSSSEALWRGVRKLGRRVRREAKKSYHNYIA</sequence>
<keyword evidence="2" id="KW-1185">Reference proteome</keyword>
<dbReference type="Proteomes" id="UP001153334">
    <property type="component" value="Unassembled WGS sequence"/>
</dbReference>
<accession>A0ACC2J750</accession>
<reference evidence="1" key="1">
    <citation type="submission" date="2022-11" db="EMBL/GenBank/DDBJ databases">
        <title>Genome Sequence of Nemania bipapillata.</title>
        <authorList>
            <person name="Buettner E."/>
        </authorList>
    </citation>
    <scope>NUCLEOTIDE SEQUENCE</scope>
    <source>
        <strain evidence="1">CP14</strain>
    </source>
</reference>
<organism evidence="1 2">
    <name type="scientific">Nemania bipapillata</name>
    <dbReference type="NCBI Taxonomy" id="110536"/>
    <lineage>
        <taxon>Eukaryota</taxon>
        <taxon>Fungi</taxon>
        <taxon>Dikarya</taxon>
        <taxon>Ascomycota</taxon>
        <taxon>Pezizomycotina</taxon>
        <taxon>Sordariomycetes</taxon>
        <taxon>Xylariomycetidae</taxon>
        <taxon>Xylariales</taxon>
        <taxon>Xylariaceae</taxon>
        <taxon>Nemania</taxon>
    </lineage>
</organism>
<evidence type="ECO:0000313" key="2">
    <source>
        <dbReference type="Proteomes" id="UP001153334"/>
    </source>
</evidence>
<dbReference type="EMBL" id="JAPESX010000096">
    <property type="protein sequence ID" value="KAJ8123336.1"/>
    <property type="molecule type" value="Genomic_DNA"/>
</dbReference>